<comment type="catalytic activity">
    <reaction evidence="8">
        <text>Couples ATP hydrolysis with the unwinding of duplex DNA by translocating in the 3'-5' direction.</text>
        <dbReference type="EC" id="5.6.2.4"/>
    </reaction>
</comment>
<dbReference type="GO" id="GO:0000725">
    <property type="term" value="P:recombinational repair"/>
    <property type="evidence" value="ECO:0007669"/>
    <property type="project" value="TreeGrafter"/>
</dbReference>
<dbReference type="Gene3D" id="1.10.10.160">
    <property type="match status" value="1"/>
</dbReference>
<dbReference type="Proteomes" id="UP000070452">
    <property type="component" value="Unassembled WGS sequence"/>
</dbReference>
<reference evidence="17 20" key="3">
    <citation type="submission" date="2017-12" db="EMBL/GenBank/DDBJ databases">
        <title>A pool of 800 enterococci isolated from chicken carcass rinse samples from New Zealand.</title>
        <authorList>
            <person name="Zhang J."/>
            <person name="Rogers L."/>
            <person name="Midwinter A."/>
            <person name="French N."/>
        </authorList>
    </citation>
    <scope>NUCLEOTIDE SEQUENCE [LARGE SCALE GENOMIC DNA]</scope>
    <source>
        <strain evidence="17 20">EN697</strain>
    </source>
</reference>
<accession>A0A132P7C5</accession>
<comment type="catalytic activity">
    <reaction evidence="10">
        <text>ATP + H2O = ADP + phosphate + H(+)</text>
        <dbReference type="Rhea" id="RHEA:13065"/>
        <dbReference type="ChEBI" id="CHEBI:15377"/>
        <dbReference type="ChEBI" id="CHEBI:15378"/>
        <dbReference type="ChEBI" id="CHEBI:30616"/>
        <dbReference type="ChEBI" id="CHEBI:43474"/>
        <dbReference type="ChEBI" id="CHEBI:456216"/>
        <dbReference type="EC" id="5.6.2.4"/>
    </reaction>
</comment>
<keyword evidence="7" id="KW-0413">Isomerase</keyword>
<dbReference type="EC" id="5.6.2.4" evidence="9"/>
<dbReference type="PROSITE" id="PS51217">
    <property type="entry name" value="UVRD_HELICASE_CTER"/>
    <property type="match status" value="1"/>
</dbReference>
<evidence type="ECO:0000256" key="9">
    <source>
        <dbReference type="ARBA" id="ARBA00034808"/>
    </source>
</evidence>
<dbReference type="InterPro" id="IPR013986">
    <property type="entry name" value="DExx_box_DNA_helicase_dom_sf"/>
</dbReference>
<dbReference type="Gene3D" id="3.40.50.300">
    <property type="entry name" value="P-loop containing nucleotide triphosphate hydrolases"/>
    <property type="match status" value="2"/>
</dbReference>
<dbReference type="PANTHER" id="PTHR11070:SF2">
    <property type="entry name" value="ATP-DEPENDENT DNA HELICASE SRS2"/>
    <property type="match status" value="1"/>
</dbReference>
<evidence type="ECO:0000256" key="8">
    <source>
        <dbReference type="ARBA" id="ARBA00034617"/>
    </source>
</evidence>
<evidence type="ECO:0000313" key="16">
    <source>
        <dbReference type="EMBL" id="RBS30073.1"/>
    </source>
</evidence>
<gene>
    <name evidence="15" type="ORF">AWT83_06915</name>
    <name evidence="17" type="ORF">CYQ77_07475</name>
    <name evidence="16" type="ORF">EB12_01822</name>
</gene>
<keyword evidence="3 11" id="KW-0378">Hydrolase</keyword>
<evidence type="ECO:0000313" key="17">
    <source>
        <dbReference type="EMBL" id="RXU88581.1"/>
    </source>
</evidence>
<proteinExistence type="inferred from homology"/>
<protein>
    <recommendedName>
        <fullName evidence="9">DNA 3'-5' helicase</fullName>
        <ecNumber evidence="9">5.6.2.4</ecNumber>
    </recommendedName>
</protein>
<evidence type="ECO:0000313" key="20">
    <source>
        <dbReference type="Proteomes" id="UP000289562"/>
    </source>
</evidence>
<evidence type="ECO:0000256" key="11">
    <source>
        <dbReference type="PROSITE-ProRule" id="PRU00560"/>
    </source>
</evidence>
<dbReference type="PANTHER" id="PTHR11070">
    <property type="entry name" value="UVRD / RECB / PCRA DNA HELICASE FAMILY MEMBER"/>
    <property type="match status" value="1"/>
</dbReference>
<dbReference type="Pfam" id="PF13361">
    <property type="entry name" value="UvrD_C"/>
    <property type="match status" value="2"/>
</dbReference>
<evidence type="ECO:0000256" key="5">
    <source>
        <dbReference type="ARBA" id="ARBA00022840"/>
    </source>
</evidence>
<evidence type="ECO:0000259" key="14">
    <source>
        <dbReference type="PROSITE" id="PS51217"/>
    </source>
</evidence>
<evidence type="ECO:0000256" key="6">
    <source>
        <dbReference type="ARBA" id="ARBA00023125"/>
    </source>
</evidence>
<dbReference type="RefSeq" id="WP_002317494.1">
    <property type="nucleotide sequence ID" value="NZ_AP019394.1"/>
</dbReference>
<evidence type="ECO:0000259" key="13">
    <source>
        <dbReference type="PROSITE" id="PS51198"/>
    </source>
</evidence>
<feature type="coiled-coil region" evidence="12">
    <location>
        <begin position="6"/>
        <end position="33"/>
    </location>
</feature>
<dbReference type="Proteomes" id="UP000289562">
    <property type="component" value="Unassembled WGS sequence"/>
</dbReference>
<keyword evidence="2 11" id="KW-0547">Nucleotide-binding</keyword>
<comment type="caution">
    <text evidence="15">The sequence shown here is derived from an EMBL/GenBank/DDBJ whole genome shotgun (WGS) entry which is preliminary data.</text>
</comment>
<sequence length="728" mass="85450">MNEKEILRLQKELKRWENKYKKLQQVFRLQEEIIATYEAAYGEAPGLIEEEVQVKESEGNSSFFKMMEKRSYNRFNQEQKAAITYDMKKHLRIIAGAGSGKTQTICAKAVYLMTQKQVDEERILMITFTRNAANELKKRVDNFSQRKTAVHIGTFHSIFFRIYNEICRKFPEVAMQGIQGDFSKDTAQKVNAVLQQLIRKYNLYIFDQYGEKTIASRLDYWQNMNLSVEEMVQLVKEKYDSIDKNARQPISERLYGLLMELQEQKRSQKLLEFNDVLQNLKSALENEEIQHYIGQKYDYLFIDEFQDTNPLQWEIVKRMTKENRIKLIVVGDDDQSIYGFRGSEPAYIKNFEKEYPTKTLFLLTNYRSRAAIVQGANRLISYNKNDRIPKAMIPAQKEAGVMEAYLFSDTKAESQWLIKQIQTFIQKNGKYKESIILYRSASQTQQLVQSLLKTNIPFVLEADSPYEGIFGIKSFQHFYQKIVHWQTALNLQKKNQAYQQLLRQLMADCYLKKSECDQYFSPKYQNIAVADYILSISPNLKSKSAEIREFEEALRKTDQHQEIYSLVQSYLHLPRIAKEIDQSDQEWIREEVKQHATFRRLQALSQETQATAKELKTRLIAYRQGKLDALCIQSIHKSKGLSYRNVFLIGCNEGSLPYNGATEKKVIDFNEIKAEPVTTIEEERRLFYVAMTRARNRLYLCVPQMKNSRKLKVSRFIKETGSRVKKGK</sequence>
<evidence type="ECO:0000313" key="19">
    <source>
        <dbReference type="Proteomes" id="UP000253144"/>
    </source>
</evidence>
<keyword evidence="6" id="KW-0238">DNA-binding</keyword>
<reference evidence="16 19" key="1">
    <citation type="submission" date="2015-06" db="EMBL/GenBank/DDBJ databases">
        <title>The Genome Sequence of Enterococcus faecium 131EA1.</title>
        <authorList>
            <consortium name="The Broad Institute Genomics Platform"/>
            <consortium name="The Broad Institute Genome Sequencing Center for Infectious Disease"/>
            <person name="Earl A.M."/>
            <person name="Van Tyne D."/>
            <person name="Lebreton F."/>
            <person name="Saavedra J.T."/>
            <person name="Gilmore M.S."/>
            <person name="Manson Mcguire A."/>
            <person name="Clock S."/>
            <person name="Crupain M."/>
            <person name="Rangan U."/>
            <person name="Young S."/>
            <person name="Abouelleil A."/>
            <person name="Cao P."/>
            <person name="Chapman S.B."/>
            <person name="Griggs A."/>
            <person name="Priest M."/>
            <person name="Shea T."/>
            <person name="Wortman J."/>
            <person name="Nusbaum C."/>
            <person name="Birren B."/>
        </authorList>
    </citation>
    <scope>NUCLEOTIDE SEQUENCE [LARGE SCALE GENOMIC DNA]</scope>
    <source>
        <strain evidence="16 19">131EA1</strain>
    </source>
</reference>
<feature type="domain" description="UvrD-like helicase C-terminal" evidence="14">
    <location>
        <begin position="370"/>
        <end position="640"/>
    </location>
</feature>
<dbReference type="Pfam" id="PF00580">
    <property type="entry name" value="UvrD-helicase"/>
    <property type="match status" value="1"/>
</dbReference>
<feature type="binding site" evidence="11">
    <location>
        <begin position="95"/>
        <end position="102"/>
    </location>
    <ligand>
        <name>ATP</name>
        <dbReference type="ChEBI" id="CHEBI:30616"/>
    </ligand>
</feature>
<evidence type="ECO:0000256" key="3">
    <source>
        <dbReference type="ARBA" id="ARBA00022801"/>
    </source>
</evidence>
<feature type="domain" description="UvrD-like helicase ATP-binding" evidence="13">
    <location>
        <begin position="74"/>
        <end position="369"/>
    </location>
</feature>
<keyword evidence="4 11" id="KW-0347">Helicase</keyword>
<evidence type="ECO:0000313" key="18">
    <source>
        <dbReference type="Proteomes" id="UP000070452"/>
    </source>
</evidence>
<evidence type="ECO:0000256" key="1">
    <source>
        <dbReference type="ARBA" id="ARBA00009922"/>
    </source>
</evidence>
<dbReference type="CDD" id="cd17932">
    <property type="entry name" value="DEXQc_UvrD"/>
    <property type="match status" value="1"/>
</dbReference>
<dbReference type="InterPro" id="IPR027417">
    <property type="entry name" value="P-loop_NTPase"/>
</dbReference>
<evidence type="ECO:0000256" key="4">
    <source>
        <dbReference type="ARBA" id="ARBA00022806"/>
    </source>
</evidence>
<dbReference type="InterPro" id="IPR014017">
    <property type="entry name" value="DNA_helicase_UvrD-like_C"/>
</dbReference>
<dbReference type="SUPFAM" id="SSF52540">
    <property type="entry name" value="P-loop containing nucleoside triphosphate hydrolases"/>
    <property type="match status" value="1"/>
</dbReference>
<evidence type="ECO:0000256" key="2">
    <source>
        <dbReference type="ARBA" id="ARBA00022741"/>
    </source>
</evidence>
<dbReference type="Proteomes" id="UP000253144">
    <property type="component" value="Unassembled WGS sequence"/>
</dbReference>
<organism evidence="15 18">
    <name type="scientific">Enterococcus faecium</name>
    <name type="common">Streptococcus faecium</name>
    <dbReference type="NCBI Taxonomy" id="1352"/>
    <lineage>
        <taxon>Bacteria</taxon>
        <taxon>Bacillati</taxon>
        <taxon>Bacillota</taxon>
        <taxon>Bacilli</taxon>
        <taxon>Lactobacillales</taxon>
        <taxon>Enterococcaceae</taxon>
        <taxon>Enterococcus</taxon>
    </lineage>
</organism>
<keyword evidence="5 11" id="KW-0067">ATP-binding</keyword>
<dbReference type="GO" id="GO:0043138">
    <property type="term" value="F:3'-5' DNA helicase activity"/>
    <property type="evidence" value="ECO:0007669"/>
    <property type="project" value="UniProtKB-EC"/>
</dbReference>
<dbReference type="EMBL" id="LEQJ01000011">
    <property type="protein sequence ID" value="RBS30073.1"/>
    <property type="molecule type" value="Genomic_DNA"/>
</dbReference>
<dbReference type="GO" id="GO:0016787">
    <property type="term" value="F:hydrolase activity"/>
    <property type="evidence" value="ECO:0007669"/>
    <property type="project" value="UniProtKB-UniRule"/>
</dbReference>
<keyword evidence="12" id="KW-0175">Coiled coil</keyword>
<evidence type="ECO:0000313" key="15">
    <source>
        <dbReference type="EMBL" id="KWX18213.1"/>
    </source>
</evidence>
<evidence type="ECO:0000256" key="12">
    <source>
        <dbReference type="SAM" id="Coils"/>
    </source>
</evidence>
<evidence type="ECO:0000256" key="7">
    <source>
        <dbReference type="ARBA" id="ARBA00023235"/>
    </source>
</evidence>
<comment type="similarity">
    <text evidence="1">Belongs to the helicase family. UvrD subfamily.</text>
</comment>
<dbReference type="InterPro" id="IPR014016">
    <property type="entry name" value="UvrD-like_ATP-bd"/>
</dbReference>
<evidence type="ECO:0000256" key="10">
    <source>
        <dbReference type="ARBA" id="ARBA00048988"/>
    </source>
</evidence>
<dbReference type="GO" id="GO:0003677">
    <property type="term" value="F:DNA binding"/>
    <property type="evidence" value="ECO:0007669"/>
    <property type="project" value="UniProtKB-KW"/>
</dbReference>
<dbReference type="Gene3D" id="1.10.486.10">
    <property type="entry name" value="PCRA, domain 4"/>
    <property type="match status" value="1"/>
</dbReference>
<reference evidence="15 18" key="2">
    <citation type="submission" date="2016-01" db="EMBL/GenBank/DDBJ databases">
        <title>Molecular Mechanisms for transfer of large genomic segments between Enterococcus faecium strains.</title>
        <authorList>
            <person name="Garcia-Solache M.A."/>
            <person name="Lebreton F."/>
            <person name="Mclaughlin R.E."/>
            <person name="Whiteaker J.D."/>
            <person name="Gilmore M.S."/>
            <person name="Rice L.B."/>
        </authorList>
    </citation>
    <scope>NUCLEOTIDE SEQUENCE [LARGE SCALE GENOMIC DNA]</scope>
    <source>
        <strain evidence="15 18">D344RRF x C68</strain>
    </source>
</reference>
<dbReference type="EMBL" id="PJVH01000020">
    <property type="protein sequence ID" value="RXU88581.1"/>
    <property type="molecule type" value="Genomic_DNA"/>
</dbReference>
<dbReference type="InterPro" id="IPR000212">
    <property type="entry name" value="DNA_helicase_UvrD/REP"/>
</dbReference>
<dbReference type="GO" id="GO:0005524">
    <property type="term" value="F:ATP binding"/>
    <property type="evidence" value="ECO:0007669"/>
    <property type="project" value="UniProtKB-UniRule"/>
</dbReference>
<dbReference type="AlphaFoldDB" id="A0A132P7C5"/>
<dbReference type="EMBL" id="LRHK01000001">
    <property type="protein sequence ID" value="KWX18213.1"/>
    <property type="molecule type" value="Genomic_DNA"/>
</dbReference>
<name>A0A132P7C5_ENTFC</name>
<dbReference type="PROSITE" id="PS51198">
    <property type="entry name" value="UVRD_HELICASE_ATP_BIND"/>
    <property type="match status" value="1"/>
</dbReference>